<dbReference type="GO" id="GO:0004312">
    <property type="term" value="F:fatty acid synthase activity"/>
    <property type="evidence" value="ECO:0007669"/>
    <property type="project" value="TreeGrafter"/>
</dbReference>
<feature type="domain" description="Ketosynthase family 3 (KS3)" evidence="6">
    <location>
        <begin position="4"/>
        <end position="458"/>
    </location>
</feature>
<dbReference type="RefSeq" id="WP_165337073.1">
    <property type="nucleotide sequence ID" value="NZ_JAAKZW010000381.1"/>
</dbReference>
<name>A0A6G4XWX9_9ACTN</name>
<dbReference type="InterPro" id="IPR016036">
    <property type="entry name" value="Malonyl_transacylase_ACP-bd"/>
</dbReference>
<keyword evidence="2" id="KW-0597">Phosphoprotein</keyword>
<dbReference type="PANTHER" id="PTHR43775:SF37">
    <property type="entry name" value="SI:DKEY-61P9.11"/>
    <property type="match status" value="1"/>
</dbReference>
<dbReference type="InterPro" id="IPR014030">
    <property type="entry name" value="Ketoacyl_synth_N"/>
</dbReference>
<dbReference type="GO" id="GO:0004315">
    <property type="term" value="F:3-oxoacyl-[acyl-carrier-protein] synthase activity"/>
    <property type="evidence" value="ECO:0007669"/>
    <property type="project" value="InterPro"/>
</dbReference>
<dbReference type="InterPro" id="IPR001227">
    <property type="entry name" value="Ac_transferase_dom_sf"/>
</dbReference>
<feature type="region of interest" description="Disordered" evidence="5">
    <location>
        <begin position="879"/>
        <end position="945"/>
    </location>
</feature>
<dbReference type="CDD" id="cd00833">
    <property type="entry name" value="PKS"/>
    <property type="match status" value="1"/>
</dbReference>
<dbReference type="InterPro" id="IPR020841">
    <property type="entry name" value="PKS_Beta-ketoAc_synthase_dom"/>
</dbReference>
<dbReference type="Pfam" id="PF02801">
    <property type="entry name" value="Ketoacyl-synt_C"/>
    <property type="match status" value="1"/>
</dbReference>
<dbReference type="SUPFAM" id="SSF52151">
    <property type="entry name" value="FabD/lysophospholipase-like"/>
    <property type="match status" value="1"/>
</dbReference>
<dbReference type="PANTHER" id="PTHR43775">
    <property type="entry name" value="FATTY ACID SYNTHASE"/>
    <property type="match status" value="1"/>
</dbReference>
<dbReference type="SMART" id="SM00825">
    <property type="entry name" value="PKS_KS"/>
    <property type="match status" value="1"/>
</dbReference>
<dbReference type="GO" id="GO:0006633">
    <property type="term" value="P:fatty acid biosynthetic process"/>
    <property type="evidence" value="ECO:0007669"/>
    <property type="project" value="InterPro"/>
</dbReference>
<dbReference type="Pfam" id="PF00109">
    <property type="entry name" value="ketoacyl-synt"/>
    <property type="match status" value="1"/>
</dbReference>
<feature type="non-terminal residue" evidence="7">
    <location>
        <position position="1022"/>
    </location>
</feature>
<reference evidence="7 8" key="1">
    <citation type="submission" date="2020-02" db="EMBL/GenBank/DDBJ databases">
        <title>Whole-genome analyses of novel actinobacteria.</title>
        <authorList>
            <person name="Sahin N."/>
            <person name="Tokatli A."/>
        </authorList>
    </citation>
    <scope>NUCLEOTIDE SEQUENCE [LARGE SCALE GENOMIC DNA]</scope>
    <source>
        <strain evidence="7 8">YC504</strain>
    </source>
</reference>
<evidence type="ECO:0000313" key="8">
    <source>
        <dbReference type="Proteomes" id="UP000481109"/>
    </source>
</evidence>
<proteinExistence type="predicted"/>
<evidence type="ECO:0000256" key="5">
    <source>
        <dbReference type="SAM" id="MobiDB-lite"/>
    </source>
</evidence>
<organism evidence="7 8">
    <name type="scientific">Streptomyces mesophilus</name>
    <dbReference type="NCBI Taxonomy" id="1775132"/>
    <lineage>
        <taxon>Bacteria</taxon>
        <taxon>Bacillati</taxon>
        <taxon>Actinomycetota</taxon>
        <taxon>Actinomycetes</taxon>
        <taxon>Kitasatosporales</taxon>
        <taxon>Streptomycetaceae</taxon>
        <taxon>Streptomyces</taxon>
    </lineage>
</organism>
<dbReference type="PROSITE" id="PS00606">
    <property type="entry name" value="KS3_1"/>
    <property type="match status" value="1"/>
</dbReference>
<dbReference type="InterPro" id="IPR032821">
    <property type="entry name" value="PKS_assoc"/>
</dbReference>
<dbReference type="InterPro" id="IPR014043">
    <property type="entry name" value="Acyl_transferase_dom"/>
</dbReference>
<evidence type="ECO:0000256" key="3">
    <source>
        <dbReference type="ARBA" id="ARBA00022679"/>
    </source>
</evidence>
<dbReference type="InterPro" id="IPR018201">
    <property type="entry name" value="Ketoacyl_synth_AS"/>
</dbReference>
<evidence type="ECO:0000313" key="7">
    <source>
        <dbReference type="EMBL" id="NGO81692.1"/>
    </source>
</evidence>
<dbReference type="SUPFAM" id="SSF55048">
    <property type="entry name" value="Probable ACP-binding domain of malonyl-CoA ACP transacylase"/>
    <property type="match status" value="1"/>
</dbReference>
<dbReference type="InterPro" id="IPR016039">
    <property type="entry name" value="Thiolase-like"/>
</dbReference>
<accession>A0A6G4XWX9</accession>
<keyword evidence="4 7" id="KW-0012">Acyltransferase</keyword>
<evidence type="ECO:0000256" key="2">
    <source>
        <dbReference type="ARBA" id="ARBA00022553"/>
    </source>
</evidence>
<comment type="caution">
    <text evidence="7">The sequence shown here is derived from an EMBL/GenBank/DDBJ whole genome shotgun (WGS) entry which is preliminary data.</text>
</comment>
<dbReference type="PROSITE" id="PS52004">
    <property type="entry name" value="KS3_2"/>
    <property type="match status" value="1"/>
</dbReference>
<dbReference type="Gene3D" id="3.30.70.250">
    <property type="entry name" value="Malonyl-CoA ACP transacylase, ACP-binding"/>
    <property type="match status" value="1"/>
</dbReference>
<protein>
    <submittedName>
        <fullName evidence="7">Acyltransferase domain-containing protein</fullName>
    </submittedName>
</protein>
<dbReference type="SUPFAM" id="SSF53901">
    <property type="entry name" value="Thiolase-like"/>
    <property type="match status" value="1"/>
</dbReference>
<keyword evidence="8" id="KW-1185">Reference proteome</keyword>
<dbReference type="Pfam" id="PF00698">
    <property type="entry name" value="Acyl_transf_1"/>
    <property type="match status" value="1"/>
</dbReference>
<dbReference type="SMART" id="SM00827">
    <property type="entry name" value="PKS_AT"/>
    <property type="match status" value="1"/>
</dbReference>
<dbReference type="InterPro" id="IPR050091">
    <property type="entry name" value="PKS_NRPS_Biosynth_Enz"/>
</dbReference>
<dbReference type="InterPro" id="IPR016035">
    <property type="entry name" value="Acyl_Trfase/lysoPLipase"/>
</dbReference>
<dbReference type="Proteomes" id="UP000481109">
    <property type="component" value="Unassembled WGS sequence"/>
</dbReference>
<sequence>MRRQQPVAIVGMAVTLPGAGDLESYWRNLVDGTDALSEVPAGRWDSEAYFDPAGGRPDAVYTRRGGFVDGIADFDPTAFGIMPGSVAGTEPDQLIALRTAAAALTDMGSALPSDRARVGVVLGRGGYLTSGLARLDQRLRTSAQLVRTLRELLPELGEDRLGLVRDAFQEALGPASPESVIGLVPNFAASRVANRLDLRGPSYTVDAACASSLVALDQAVSELAAGRCDVMLAGGVHHCHDITLWSVFSQLRALSPSGRIRPFHRDADGVLMGEGTGVVVLKRLDDALRDGDRVYAVVRGVGVAGDGRAASLVNPDPGGQARAVRLAWEAAGLDPAEPGSLGLLEAHGTGTPNGDAAEMATLAEVFGRGAPDAVIGSVKSMIGHTMPAAGVAGLVKAALAIHRGVLLPTLNCDDPHPALLETRFRPVAQAGPWEAPLRRAAVNAFGFGGINAHVVLEQVPDSVRASGESGVSGAQPLRGHGQLPPLQVAEPVRLLRLAAEDAGALAGLLDADDAELRRADGPLDGRPTGTGHARVAVLDPTPRRLALARKAVAQGREWGGRSDVWCAPRPLLGPGGGRTAFLFPGLEAEFAPRIDDVARHFGLPPVEFADAQVGDVGEHGAAVFGVGRLLAQALGRIGLAADAMAGHSVGEWTAMAVAGMYDPAEVDAFLREFDPSSLRVPGLAFAAFGAPAAQVEALLDAFPGVALSHDNAPRQSVACGPHAQVEALTARLRADGVLGQVLPFESGFHTPMLAPYLAPIEQAARGFTLRRPSVPVWSGTTAAPFPADEQAARDLFVRHLLEPVRFRMLTEELYAAGFRAFVQLGTGQLPALVGDTLSGRPHLAVSANAPRSDGMTQLLRVAAGVWAFGREPDFGELVGGRTGSAGEPTGAVTGPADALRGPTGATVARSGPGATGARSGPGATGARSGQAGAQTVPEPVRPAAPSHAMPLDLSAGLVSLDTATRDRLRAVLRDRAPLDSAPLEGVRELLPQGARTRAAAQLPDALAGSPLAVELQALLDAS</sequence>
<keyword evidence="1" id="KW-0596">Phosphopantetheine</keyword>
<dbReference type="InterPro" id="IPR014031">
    <property type="entry name" value="Ketoacyl_synth_C"/>
</dbReference>
<evidence type="ECO:0000256" key="4">
    <source>
        <dbReference type="ARBA" id="ARBA00023315"/>
    </source>
</evidence>
<dbReference type="EMBL" id="JAAKZW010000381">
    <property type="protein sequence ID" value="NGO81692.1"/>
    <property type="molecule type" value="Genomic_DNA"/>
</dbReference>
<dbReference type="AlphaFoldDB" id="A0A6G4XWX9"/>
<keyword evidence="3 7" id="KW-0808">Transferase</keyword>
<dbReference type="Pfam" id="PF16197">
    <property type="entry name" value="KAsynt_C_assoc"/>
    <property type="match status" value="1"/>
</dbReference>
<evidence type="ECO:0000256" key="1">
    <source>
        <dbReference type="ARBA" id="ARBA00022450"/>
    </source>
</evidence>
<dbReference type="Gene3D" id="3.40.366.10">
    <property type="entry name" value="Malonyl-Coenzyme A Acyl Carrier Protein, domain 2"/>
    <property type="match status" value="1"/>
</dbReference>
<dbReference type="Gene3D" id="3.40.47.10">
    <property type="match status" value="1"/>
</dbReference>
<evidence type="ECO:0000259" key="6">
    <source>
        <dbReference type="PROSITE" id="PS52004"/>
    </source>
</evidence>
<gene>
    <name evidence="7" type="ORF">G6045_39490</name>
</gene>